<reference evidence="2 3" key="1">
    <citation type="submission" date="2024-02" db="EMBL/GenBank/DDBJ databases">
        <title>Deinococcus xinjiangensis NBRC 107630.</title>
        <authorList>
            <person name="Ichikawa N."/>
            <person name="Katano-Makiyama Y."/>
            <person name="Hidaka K."/>
        </authorList>
    </citation>
    <scope>NUCLEOTIDE SEQUENCE [LARGE SCALE GENOMIC DNA]</scope>
    <source>
        <strain evidence="2 3">NBRC 107630</strain>
    </source>
</reference>
<comment type="caution">
    <text evidence="2">The sequence shown here is derived from an EMBL/GenBank/DDBJ whole genome shotgun (WGS) entry which is preliminary data.</text>
</comment>
<keyword evidence="1" id="KW-0732">Signal</keyword>
<accession>A0ABP9VHK2</accession>
<feature type="chain" id="PRO_5047006001" evidence="1">
    <location>
        <begin position="20"/>
        <end position="153"/>
    </location>
</feature>
<dbReference type="PROSITE" id="PS51257">
    <property type="entry name" value="PROKAR_LIPOPROTEIN"/>
    <property type="match status" value="1"/>
</dbReference>
<organism evidence="2 3">
    <name type="scientific">Deinococcus xinjiangensis</name>
    <dbReference type="NCBI Taxonomy" id="457454"/>
    <lineage>
        <taxon>Bacteria</taxon>
        <taxon>Thermotogati</taxon>
        <taxon>Deinococcota</taxon>
        <taxon>Deinococci</taxon>
        <taxon>Deinococcales</taxon>
        <taxon>Deinococcaceae</taxon>
        <taxon>Deinococcus</taxon>
    </lineage>
</organism>
<feature type="signal peptide" evidence="1">
    <location>
        <begin position="1"/>
        <end position="19"/>
    </location>
</feature>
<evidence type="ECO:0000256" key="1">
    <source>
        <dbReference type="SAM" id="SignalP"/>
    </source>
</evidence>
<gene>
    <name evidence="2" type="ORF">Dxin01_03312</name>
</gene>
<sequence length="153" mass="16456">MMKRALLLCLLLLACPAQALKLVVWDNEMQTKVGAGESSGNRFNVQFVKDYSGPVKVIFSQSADERAKGLFPGLQSSYDGLLRNGQLTLDTEPAAKGRSSAAVQNAPLGGALLPSNQTLSRFLQQYKLNVVGTPNSQLVDPDFGLPDFKLSGK</sequence>
<protein>
    <submittedName>
        <fullName evidence="2">Uncharacterized protein</fullName>
    </submittedName>
</protein>
<dbReference type="EMBL" id="BAABRN010000054">
    <property type="protein sequence ID" value="GAA5503553.1"/>
    <property type="molecule type" value="Genomic_DNA"/>
</dbReference>
<evidence type="ECO:0000313" key="2">
    <source>
        <dbReference type="EMBL" id="GAA5503553.1"/>
    </source>
</evidence>
<keyword evidence="3" id="KW-1185">Reference proteome</keyword>
<proteinExistence type="predicted"/>
<dbReference type="Proteomes" id="UP001458946">
    <property type="component" value="Unassembled WGS sequence"/>
</dbReference>
<evidence type="ECO:0000313" key="3">
    <source>
        <dbReference type="Proteomes" id="UP001458946"/>
    </source>
</evidence>
<name>A0ABP9VHK2_9DEIO</name>